<dbReference type="PANTHER" id="PTHR46022">
    <property type="entry name" value="PROTEIN PATCHED"/>
    <property type="match status" value="1"/>
</dbReference>
<comment type="similarity">
    <text evidence="2">Belongs to the patched family.</text>
</comment>
<proteinExistence type="inferred from homology"/>
<dbReference type="Proteomes" id="UP000008237">
    <property type="component" value="Unassembled WGS sequence"/>
</dbReference>
<dbReference type="STRING" id="610380.E2CAG5"/>
<keyword evidence="5" id="KW-0472">Membrane</keyword>
<dbReference type="OrthoDB" id="5873834at2759"/>
<evidence type="ECO:0000256" key="4">
    <source>
        <dbReference type="ARBA" id="ARBA00022989"/>
    </source>
</evidence>
<dbReference type="GO" id="GO:0005886">
    <property type="term" value="C:plasma membrane"/>
    <property type="evidence" value="ECO:0007669"/>
    <property type="project" value="TreeGrafter"/>
</dbReference>
<evidence type="ECO:0000313" key="7">
    <source>
        <dbReference type="EMBL" id="EFN75076.1"/>
    </source>
</evidence>
<sequence>GKAEGQRSAVWIRARLQDQLSQLGYFLQRHAGKVLFVAILALATFCVALKSAQVHSKVEQLWVQELKAIKKSHELPCRIIHTAVWLELNLRDSIQSANIER</sequence>
<protein>
    <submittedName>
        <fullName evidence="7">Protein patched</fullName>
    </submittedName>
</protein>
<dbReference type="EMBL" id="GL453976">
    <property type="protein sequence ID" value="EFN75076.1"/>
    <property type="molecule type" value="Genomic_DNA"/>
</dbReference>
<evidence type="ECO:0000256" key="5">
    <source>
        <dbReference type="ARBA" id="ARBA00023136"/>
    </source>
</evidence>
<evidence type="ECO:0000256" key="3">
    <source>
        <dbReference type="ARBA" id="ARBA00022692"/>
    </source>
</evidence>
<dbReference type="GO" id="GO:0005119">
    <property type="term" value="F:smoothened binding"/>
    <property type="evidence" value="ECO:0007669"/>
    <property type="project" value="TreeGrafter"/>
</dbReference>
<dbReference type="InParanoid" id="E2CAG5"/>
<dbReference type="PANTHER" id="PTHR46022:SF1">
    <property type="entry name" value="PROTEIN PATCHED"/>
    <property type="match status" value="1"/>
</dbReference>
<evidence type="ECO:0000256" key="2">
    <source>
        <dbReference type="ARBA" id="ARBA00005585"/>
    </source>
</evidence>
<dbReference type="AlphaFoldDB" id="E2CAG5"/>
<feature type="non-terminal residue" evidence="7">
    <location>
        <position position="1"/>
    </location>
</feature>
<dbReference type="GO" id="GO:0097108">
    <property type="term" value="F:hedgehog family protein binding"/>
    <property type="evidence" value="ECO:0007669"/>
    <property type="project" value="TreeGrafter"/>
</dbReference>
<reference evidence="7 8" key="1">
    <citation type="journal article" date="2010" name="Science">
        <title>Genomic comparison of the ants Camponotus floridanus and Harpegnathos saltator.</title>
        <authorList>
            <person name="Bonasio R."/>
            <person name="Zhang G."/>
            <person name="Ye C."/>
            <person name="Mutti N.S."/>
            <person name="Fang X."/>
            <person name="Qin N."/>
            <person name="Donahue G."/>
            <person name="Yang P."/>
            <person name="Li Q."/>
            <person name="Li C."/>
            <person name="Zhang P."/>
            <person name="Huang Z."/>
            <person name="Berger S.L."/>
            <person name="Reinberg D."/>
            <person name="Wang J."/>
            <person name="Liebig J."/>
        </authorList>
    </citation>
    <scope>NUCLEOTIDE SEQUENCE [LARGE SCALE GENOMIC DNA]</scope>
    <source>
        <strain evidence="7 8">R22 G/1</strain>
    </source>
</reference>
<dbReference type="GO" id="GO:0045879">
    <property type="term" value="P:negative regulation of smoothened signaling pathway"/>
    <property type="evidence" value="ECO:0007669"/>
    <property type="project" value="TreeGrafter"/>
</dbReference>
<name>E2CAG5_HARSA</name>
<organism evidence="8">
    <name type="scientific">Harpegnathos saltator</name>
    <name type="common">Jerdon's jumping ant</name>
    <dbReference type="NCBI Taxonomy" id="610380"/>
    <lineage>
        <taxon>Eukaryota</taxon>
        <taxon>Metazoa</taxon>
        <taxon>Ecdysozoa</taxon>
        <taxon>Arthropoda</taxon>
        <taxon>Hexapoda</taxon>
        <taxon>Insecta</taxon>
        <taxon>Pterygota</taxon>
        <taxon>Neoptera</taxon>
        <taxon>Endopterygota</taxon>
        <taxon>Hymenoptera</taxon>
        <taxon>Apocrita</taxon>
        <taxon>Aculeata</taxon>
        <taxon>Formicoidea</taxon>
        <taxon>Formicidae</taxon>
        <taxon>Ponerinae</taxon>
        <taxon>Ponerini</taxon>
        <taxon>Harpegnathos</taxon>
    </lineage>
</organism>
<evidence type="ECO:0000256" key="1">
    <source>
        <dbReference type="ARBA" id="ARBA00004141"/>
    </source>
</evidence>
<keyword evidence="4" id="KW-1133">Transmembrane helix</keyword>
<evidence type="ECO:0000256" key="6">
    <source>
        <dbReference type="ARBA" id="ARBA00023180"/>
    </source>
</evidence>
<comment type="subcellular location">
    <subcellularLocation>
        <location evidence="1">Membrane</location>
        <topology evidence="1">Multi-pass membrane protein</topology>
    </subcellularLocation>
</comment>
<evidence type="ECO:0000313" key="8">
    <source>
        <dbReference type="Proteomes" id="UP000008237"/>
    </source>
</evidence>
<dbReference type="GO" id="GO:0008158">
    <property type="term" value="F:hedgehog receptor activity"/>
    <property type="evidence" value="ECO:0007669"/>
    <property type="project" value="TreeGrafter"/>
</dbReference>
<keyword evidence="8" id="KW-1185">Reference proteome</keyword>
<keyword evidence="6" id="KW-0325">Glycoprotein</keyword>
<gene>
    <name evidence="7" type="ORF">EAI_07440</name>
</gene>
<accession>E2CAG5</accession>
<keyword evidence="3" id="KW-0812">Transmembrane</keyword>